<evidence type="ECO:0000313" key="2">
    <source>
        <dbReference type="EMBL" id="MBP2374803.1"/>
    </source>
</evidence>
<dbReference type="Proteomes" id="UP000766570">
    <property type="component" value="Unassembled WGS sequence"/>
</dbReference>
<keyword evidence="3" id="KW-1185">Reference proteome</keyword>
<dbReference type="Pfam" id="PF13700">
    <property type="entry name" value="DUF4158"/>
    <property type="match status" value="1"/>
</dbReference>
<reference evidence="2 3" key="1">
    <citation type="submission" date="2021-03" db="EMBL/GenBank/DDBJ databases">
        <title>Sequencing the genomes of 1000 actinobacteria strains.</title>
        <authorList>
            <person name="Klenk H.-P."/>
        </authorList>
    </citation>
    <scope>NUCLEOTIDE SEQUENCE [LARGE SCALE GENOMIC DNA]</scope>
    <source>
        <strain evidence="2 3">DSM 15454</strain>
    </source>
</reference>
<organism evidence="2 3">
    <name type="scientific">Paeniglutamicibacter psychrophenolicus</name>
    <dbReference type="NCBI Taxonomy" id="257454"/>
    <lineage>
        <taxon>Bacteria</taxon>
        <taxon>Bacillati</taxon>
        <taxon>Actinomycetota</taxon>
        <taxon>Actinomycetes</taxon>
        <taxon>Micrococcales</taxon>
        <taxon>Micrococcaceae</taxon>
        <taxon>Paeniglutamicibacter</taxon>
    </lineage>
</organism>
<feature type="domain" description="DUF4158" evidence="1">
    <location>
        <begin position="1"/>
        <end position="97"/>
    </location>
</feature>
<comment type="caution">
    <text evidence="2">The sequence shown here is derived from an EMBL/GenBank/DDBJ whole genome shotgun (WGS) entry which is preliminary data.</text>
</comment>
<name>A0ABS4WF26_9MICC</name>
<sequence length="116" mass="12907">MSDAQVAAFGRFVGEPSQNYLELFFYLDDTDQELIRRRRGERSRMGFAVQVGTARFLGALLSDPLDVPWSVVDYVAAQLGGADPSVVKRYTVRVETSNAMRARSVPFTGTGILMLR</sequence>
<evidence type="ECO:0000259" key="1">
    <source>
        <dbReference type="Pfam" id="PF13700"/>
    </source>
</evidence>
<proteinExistence type="predicted"/>
<protein>
    <recommendedName>
        <fullName evidence="1">DUF4158 domain-containing protein</fullName>
    </recommendedName>
</protein>
<accession>A0ABS4WF26</accession>
<dbReference type="EMBL" id="JAGIOE010000001">
    <property type="protein sequence ID" value="MBP2374803.1"/>
    <property type="molecule type" value="Genomic_DNA"/>
</dbReference>
<gene>
    <name evidence="2" type="ORF">JOF46_002715</name>
</gene>
<dbReference type="InterPro" id="IPR025296">
    <property type="entry name" value="DUF4158"/>
</dbReference>
<evidence type="ECO:0000313" key="3">
    <source>
        <dbReference type="Proteomes" id="UP000766570"/>
    </source>
</evidence>